<dbReference type="PANTHER" id="PTHR21669:SF28">
    <property type="entry name" value="YEMANUCLEIN"/>
    <property type="match status" value="1"/>
</dbReference>
<protein>
    <recommendedName>
        <fullName evidence="2">Hpc2-related domain-containing protein</fullName>
    </recommendedName>
</protein>
<dbReference type="Pfam" id="PF08729">
    <property type="entry name" value="HUN"/>
    <property type="match status" value="1"/>
</dbReference>
<dbReference type="PANTHER" id="PTHR21669">
    <property type="entry name" value="CAPZ-INTERACTING PROTEIN AND RELATED PROTEINS"/>
    <property type="match status" value="1"/>
</dbReference>
<feature type="non-terminal residue" evidence="3">
    <location>
        <position position="1"/>
    </location>
</feature>
<feature type="compositionally biased region" description="Basic residues" evidence="1">
    <location>
        <begin position="135"/>
        <end position="144"/>
    </location>
</feature>
<sequence>QCRRWRHVSVVGKDGEVESKLFSDLFQCVLCIMSEQNRATLTPFGKSDKKSKKSPRQTFRLSFILSDPNEDSCPVFDYGSVVKSKEEKIIKKKEEVFEEKKRKPNGVLDSFDDDEEKEIKRLAAAFEEKYGDKKGKPKKGRPKSKSYAELGAGYDETDPFIDNTEAYDEALEENQETLYGG</sequence>
<dbReference type="GO" id="GO:0005634">
    <property type="term" value="C:nucleus"/>
    <property type="evidence" value="ECO:0007669"/>
    <property type="project" value="TreeGrafter"/>
</dbReference>
<proteinExistence type="predicted"/>
<gene>
    <name evidence="3" type="ORF">g.32769</name>
</gene>
<dbReference type="InterPro" id="IPR014840">
    <property type="entry name" value="HRD"/>
</dbReference>
<feature type="domain" description="Hpc2-related" evidence="2">
    <location>
        <begin position="141"/>
        <end position="181"/>
    </location>
</feature>
<dbReference type="GO" id="GO:0006325">
    <property type="term" value="P:chromatin organization"/>
    <property type="evidence" value="ECO:0007669"/>
    <property type="project" value="TreeGrafter"/>
</dbReference>
<evidence type="ECO:0000313" key="3">
    <source>
        <dbReference type="EMBL" id="JAS86578.1"/>
    </source>
</evidence>
<evidence type="ECO:0000256" key="1">
    <source>
        <dbReference type="SAM" id="MobiDB-lite"/>
    </source>
</evidence>
<dbReference type="EMBL" id="GECU01021128">
    <property type="protein sequence ID" value="JAS86578.1"/>
    <property type="molecule type" value="Transcribed_RNA"/>
</dbReference>
<feature type="region of interest" description="Disordered" evidence="1">
    <location>
        <begin position="130"/>
        <end position="160"/>
    </location>
</feature>
<organism evidence="3">
    <name type="scientific">Homalodisca liturata</name>
    <dbReference type="NCBI Taxonomy" id="320908"/>
    <lineage>
        <taxon>Eukaryota</taxon>
        <taxon>Metazoa</taxon>
        <taxon>Ecdysozoa</taxon>
        <taxon>Arthropoda</taxon>
        <taxon>Hexapoda</taxon>
        <taxon>Insecta</taxon>
        <taxon>Pterygota</taxon>
        <taxon>Neoptera</taxon>
        <taxon>Paraneoptera</taxon>
        <taxon>Hemiptera</taxon>
        <taxon>Auchenorrhyncha</taxon>
        <taxon>Membracoidea</taxon>
        <taxon>Cicadellidae</taxon>
        <taxon>Cicadellinae</taxon>
        <taxon>Proconiini</taxon>
        <taxon>Homalodisca</taxon>
    </lineage>
</organism>
<reference evidence="3" key="1">
    <citation type="submission" date="2015-11" db="EMBL/GenBank/DDBJ databases">
        <title>De novo transcriptome assembly of four potential Pierce s Disease insect vectors from Arizona vineyards.</title>
        <authorList>
            <person name="Tassone E.E."/>
        </authorList>
    </citation>
    <scope>NUCLEOTIDE SEQUENCE</scope>
</reference>
<feature type="non-terminal residue" evidence="3">
    <location>
        <position position="181"/>
    </location>
</feature>
<dbReference type="AlphaFoldDB" id="A0A1B6II26"/>
<name>A0A1B6II26_9HEMI</name>
<evidence type="ECO:0000259" key="2">
    <source>
        <dbReference type="Pfam" id="PF08729"/>
    </source>
</evidence>
<accession>A0A1B6II26</accession>